<evidence type="ECO:0000313" key="2">
    <source>
        <dbReference type="Proteomes" id="UP000658305"/>
    </source>
</evidence>
<name>A0ABQ3F7W0_9RHOB</name>
<dbReference type="Proteomes" id="UP000658305">
    <property type="component" value="Unassembled WGS sequence"/>
</dbReference>
<keyword evidence="2" id="KW-1185">Reference proteome</keyword>
<dbReference type="RefSeq" id="WP_189380188.1">
    <property type="nucleotide sequence ID" value="NZ_BMYI01000001.1"/>
</dbReference>
<sequence>MAKQKGRKLLIKIGNGATPTEVFTVLCGLTSKTMTINNNEIDVTTADCTDPGGAMWTEVLAGAKRVSVSGNGLFKDEAAEATLNTLAMDDDPIANFQVIVPDFGTFRGGFFVSSVEYGGEQEGGVTYSLALASTGAVTFTAA</sequence>
<dbReference type="EMBL" id="BMYI01000001">
    <property type="protein sequence ID" value="GHC12515.1"/>
    <property type="molecule type" value="Genomic_DNA"/>
</dbReference>
<protein>
    <submittedName>
        <fullName evidence="1">Phage major tail protein, TP901-1 family</fullName>
    </submittedName>
</protein>
<dbReference type="Pfam" id="PF06199">
    <property type="entry name" value="Phage_tail_2"/>
    <property type="match status" value="1"/>
</dbReference>
<comment type="caution">
    <text evidence="1">The sequence shown here is derived from an EMBL/GenBank/DDBJ whole genome shotgun (WGS) entry which is preliminary data.</text>
</comment>
<proteinExistence type="predicted"/>
<gene>
    <name evidence="1" type="ORF">GCM10007291_07210</name>
</gene>
<dbReference type="PRINTS" id="PR01996">
    <property type="entry name" value="MTP1FAMILY"/>
</dbReference>
<dbReference type="NCBIfam" id="TIGR02126">
    <property type="entry name" value="phgtail_TP901_1"/>
    <property type="match status" value="1"/>
</dbReference>
<organism evidence="1 2">
    <name type="scientific">Gemmobacter nanjingensis</name>
    <dbReference type="NCBI Taxonomy" id="488454"/>
    <lineage>
        <taxon>Bacteria</taxon>
        <taxon>Pseudomonadati</taxon>
        <taxon>Pseudomonadota</taxon>
        <taxon>Alphaproteobacteria</taxon>
        <taxon>Rhodobacterales</taxon>
        <taxon>Paracoccaceae</taxon>
        <taxon>Gemmobacter</taxon>
    </lineage>
</organism>
<evidence type="ECO:0000313" key="1">
    <source>
        <dbReference type="EMBL" id="GHC12515.1"/>
    </source>
</evidence>
<accession>A0ABQ3F7W0</accession>
<dbReference type="InterPro" id="IPR022344">
    <property type="entry name" value="GTA_major-tail"/>
</dbReference>
<reference evidence="2" key="1">
    <citation type="journal article" date="2019" name="Int. J. Syst. Evol. Microbiol.">
        <title>The Global Catalogue of Microorganisms (GCM) 10K type strain sequencing project: providing services to taxonomists for standard genome sequencing and annotation.</title>
        <authorList>
            <consortium name="The Broad Institute Genomics Platform"/>
            <consortium name="The Broad Institute Genome Sequencing Center for Infectious Disease"/>
            <person name="Wu L."/>
            <person name="Ma J."/>
        </authorList>
    </citation>
    <scope>NUCLEOTIDE SEQUENCE [LARGE SCALE GENOMIC DNA]</scope>
    <source>
        <strain evidence="2">KCTC 23298</strain>
    </source>
</reference>
<dbReference type="InterPro" id="IPR011855">
    <property type="entry name" value="Phgtail_TP901_1"/>
</dbReference>